<feature type="transmembrane region" description="Helical" evidence="1">
    <location>
        <begin position="102"/>
        <end position="124"/>
    </location>
</feature>
<organism evidence="2 3">
    <name type="scientific">Urechidicola croceus</name>
    <dbReference type="NCBI Taxonomy" id="1850246"/>
    <lineage>
        <taxon>Bacteria</taxon>
        <taxon>Pseudomonadati</taxon>
        <taxon>Bacteroidota</taxon>
        <taxon>Flavobacteriia</taxon>
        <taxon>Flavobacteriales</taxon>
        <taxon>Flavobacteriaceae</taxon>
        <taxon>Urechidicola</taxon>
    </lineage>
</organism>
<evidence type="ECO:0000313" key="3">
    <source>
        <dbReference type="Proteomes" id="UP000176050"/>
    </source>
</evidence>
<feature type="transmembrane region" description="Helical" evidence="1">
    <location>
        <begin position="40"/>
        <end position="60"/>
    </location>
</feature>
<keyword evidence="1" id="KW-0472">Membrane</keyword>
<dbReference type="RefSeq" id="WP_070237217.1">
    <property type="nucleotide sequence ID" value="NZ_CP017478.1"/>
</dbReference>
<protein>
    <submittedName>
        <fullName evidence="2">Uncharacterized protein</fullName>
    </submittedName>
</protein>
<evidence type="ECO:0000256" key="1">
    <source>
        <dbReference type="SAM" id="Phobius"/>
    </source>
</evidence>
<keyword evidence="3" id="KW-1185">Reference proteome</keyword>
<feature type="transmembrane region" description="Helical" evidence="1">
    <location>
        <begin position="67"/>
        <end position="90"/>
    </location>
</feature>
<name>A0A1D8P908_9FLAO</name>
<dbReference type="EMBL" id="CP017478">
    <property type="protein sequence ID" value="AOW21053.1"/>
    <property type="molecule type" value="Genomic_DNA"/>
</dbReference>
<dbReference type="STRING" id="1850246.LPB138_10335"/>
<dbReference type="Proteomes" id="UP000176050">
    <property type="component" value="Chromosome"/>
</dbReference>
<accession>A0A1D8P908</accession>
<gene>
    <name evidence="2" type="ORF">LPB138_10335</name>
</gene>
<proteinExistence type="predicted"/>
<dbReference type="AlphaFoldDB" id="A0A1D8P908"/>
<dbReference type="KEGG" id="lul:LPB138_10335"/>
<keyword evidence="1" id="KW-0812">Transmembrane</keyword>
<reference evidence="2 3" key="1">
    <citation type="submission" date="2016-10" db="EMBL/GenBank/DDBJ databases">
        <title>Lutibacter sp. LPB0138, isolated from marine gastropod.</title>
        <authorList>
            <person name="Kim E."/>
            <person name="Yi H."/>
        </authorList>
    </citation>
    <scope>NUCLEOTIDE SEQUENCE [LARGE SCALE GENOMIC DNA]</scope>
    <source>
        <strain evidence="2 3">LPB0138</strain>
    </source>
</reference>
<evidence type="ECO:0000313" key="2">
    <source>
        <dbReference type="EMBL" id="AOW21053.1"/>
    </source>
</evidence>
<sequence length="132" mass="15504">MAKSIFKYILISFFLLILIFLIHTKILSCNNHSPYSNQIILTYLFNFIVAVLIILGLYIVRKKHKDNLGYLFMAGSLLKFVLFFILFYPIYKSDGEMSKIEFFTFFIPYFSCLIIETLTLIKLLKFLDSNPS</sequence>
<keyword evidence="1" id="KW-1133">Transmembrane helix</keyword>